<feature type="domain" description="MobA-like NTP transferase" evidence="2">
    <location>
        <begin position="343"/>
        <end position="505"/>
    </location>
</feature>
<dbReference type="Pfam" id="PF12804">
    <property type="entry name" value="NTP_transf_3"/>
    <property type="match status" value="1"/>
</dbReference>
<proteinExistence type="predicted"/>
<keyword evidence="4" id="KW-1185">Reference proteome</keyword>
<dbReference type="CDD" id="cd04182">
    <property type="entry name" value="GT_2_like_f"/>
    <property type="match status" value="1"/>
</dbReference>
<reference evidence="4" key="1">
    <citation type="journal article" date="2019" name="Int. J. Syst. Evol. Microbiol.">
        <title>The Global Catalogue of Microorganisms (GCM) 10K type strain sequencing project: providing services to taxonomists for standard genome sequencing and annotation.</title>
        <authorList>
            <consortium name="The Broad Institute Genomics Platform"/>
            <consortium name="The Broad Institute Genome Sequencing Center for Infectious Disease"/>
            <person name="Wu L."/>
            <person name="Ma J."/>
        </authorList>
    </citation>
    <scope>NUCLEOTIDE SEQUENCE [LARGE SCALE GENOMIC DNA]</scope>
    <source>
        <strain evidence="4">KACC 12633</strain>
    </source>
</reference>
<dbReference type="SUPFAM" id="SSF53218">
    <property type="entry name" value="Molybdenum cofactor biosynthesis proteins"/>
    <property type="match status" value="1"/>
</dbReference>
<dbReference type="SUPFAM" id="SSF53448">
    <property type="entry name" value="Nucleotide-diphospho-sugar transferases"/>
    <property type="match status" value="1"/>
</dbReference>
<evidence type="ECO:0000259" key="2">
    <source>
        <dbReference type="Pfam" id="PF12804"/>
    </source>
</evidence>
<dbReference type="Proteomes" id="UP001596150">
    <property type="component" value="Unassembled WGS sequence"/>
</dbReference>
<evidence type="ECO:0000256" key="1">
    <source>
        <dbReference type="ARBA" id="ARBA00022842"/>
    </source>
</evidence>
<dbReference type="InterPro" id="IPR025877">
    <property type="entry name" value="MobA-like_NTP_Trfase"/>
</dbReference>
<name>A0ABW0PRA2_9HYPH</name>
<dbReference type="PANTHER" id="PTHR43777:SF1">
    <property type="entry name" value="MOLYBDENUM COFACTOR CYTIDYLYLTRANSFERASE"/>
    <property type="match status" value="1"/>
</dbReference>
<comment type="caution">
    <text evidence="3">The sequence shown here is derived from an EMBL/GenBank/DDBJ whole genome shotgun (WGS) entry which is preliminary data.</text>
</comment>
<dbReference type="Gene3D" id="3.40.980.10">
    <property type="entry name" value="MoaB/Mog-like domain"/>
    <property type="match status" value="1"/>
</dbReference>
<dbReference type="PIRSF" id="PIRSF036626">
    <property type="entry name" value="MPTBd_MobAlike"/>
    <property type="match status" value="1"/>
</dbReference>
<keyword evidence="1" id="KW-0460">Magnesium</keyword>
<dbReference type="EMBL" id="JBHSML010000002">
    <property type="protein sequence ID" value="MFC5515159.1"/>
    <property type="molecule type" value="Genomic_DNA"/>
</dbReference>
<gene>
    <name evidence="3" type="ORF">ACFPP9_05205</name>
</gene>
<dbReference type="InterPro" id="IPR029044">
    <property type="entry name" value="Nucleotide-diphossugar_trans"/>
</dbReference>
<dbReference type="PANTHER" id="PTHR43777">
    <property type="entry name" value="MOLYBDENUM COFACTOR CYTIDYLYLTRANSFERASE"/>
    <property type="match status" value="1"/>
</dbReference>
<dbReference type="Gene3D" id="3.90.550.10">
    <property type="entry name" value="Spore Coat Polysaccharide Biosynthesis Protein SpsA, Chain A"/>
    <property type="match status" value="1"/>
</dbReference>
<accession>A0ABW0PRA2</accession>
<evidence type="ECO:0000313" key="4">
    <source>
        <dbReference type="Proteomes" id="UP001596150"/>
    </source>
</evidence>
<organism evidence="3 4">
    <name type="scientific">Kaistia terrae</name>
    <dbReference type="NCBI Taxonomy" id="537017"/>
    <lineage>
        <taxon>Bacteria</taxon>
        <taxon>Pseudomonadati</taxon>
        <taxon>Pseudomonadota</taxon>
        <taxon>Alphaproteobacteria</taxon>
        <taxon>Hyphomicrobiales</taxon>
        <taxon>Kaistiaceae</taxon>
        <taxon>Kaistia</taxon>
    </lineage>
</organism>
<evidence type="ECO:0000313" key="3">
    <source>
        <dbReference type="EMBL" id="MFC5515159.1"/>
    </source>
</evidence>
<dbReference type="InterPro" id="IPR012184">
    <property type="entry name" value="Bifunc_Mopterin-bd"/>
</dbReference>
<dbReference type="CDD" id="cd03522">
    <property type="entry name" value="MoeA_like"/>
    <property type="match status" value="1"/>
</dbReference>
<dbReference type="InterPro" id="IPR036425">
    <property type="entry name" value="MoaB/Mog-like_dom_sf"/>
</dbReference>
<protein>
    <submittedName>
        <fullName evidence="3">Molybdopterin-binding/glycosyltransferase family 2 protein</fullName>
    </submittedName>
</protein>
<dbReference type="RefSeq" id="WP_266343159.1">
    <property type="nucleotide sequence ID" value="NZ_JAPKNH010000002.1"/>
</dbReference>
<sequence length="536" mass="55341">MKFGPHPVSEAEGAILAHSLHVEGRTLKKGLRLTRDHLAILAAAGIETVLVARLEAGDIHEDAAAVELAGAVSGSGISADAPFTGRANLHASDSGLLVVDRDAIDRFNRVDPAITLATLPEHAPVIAGQMVATVKIIPFGVGAASIGQALAIAGATALVRVAPYRPMRVGLVSTRLPSLKVSTMDKTRRMTEARLKPSGSTLLPERRVAHDSGAIAKALAELSDEGAKLLIVFGASAMVDAGDVVPAGIREAGGNVIHLGMPVDPGNLLVLGELDGKPVIGAPGCARSPRENGFDWILGRILAGLPVGPCEITGLGVGGLLMEIASRPQPREAVVAHAPKIAALVLAAGQGRRMGGPNKLLAEIDGRSLVRTVVDAAGASRAASVTVVTGHRRQEVEQALVGTGVRTVHNPDYAEGLSTSLRQGVARLGDDIDGVVVMLADMPMVTSAILDRLIEAFDPSADRLVVVPTHLGKRGNPVLWSRAFFAELCAIEGDTGARHLIGAHADAVVEVEIGPEVALDLDTPEALRAMGGTLPA</sequence>